<dbReference type="EMBL" id="JARBHB010000002">
    <property type="protein sequence ID" value="KAJ8892045.1"/>
    <property type="molecule type" value="Genomic_DNA"/>
</dbReference>
<evidence type="ECO:0000313" key="4">
    <source>
        <dbReference type="EMBL" id="KAJ8892045.1"/>
    </source>
</evidence>
<evidence type="ECO:0000256" key="1">
    <source>
        <dbReference type="PROSITE-ProRule" id="PRU00042"/>
    </source>
</evidence>
<comment type="caution">
    <text evidence="4">The sequence shown here is derived from an EMBL/GenBank/DDBJ whole genome shotgun (WGS) entry which is preliminary data.</text>
</comment>
<evidence type="ECO:0000256" key="2">
    <source>
        <dbReference type="SAM" id="MobiDB-lite"/>
    </source>
</evidence>
<evidence type="ECO:0000259" key="3">
    <source>
        <dbReference type="PROSITE" id="PS50157"/>
    </source>
</evidence>
<dbReference type="PROSITE" id="PS50157">
    <property type="entry name" value="ZINC_FINGER_C2H2_2"/>
    <property type="match status" value="1"/>
</dbReference>
<keyword evidence="1" id="KW-0863">Zinc-finger</keyword>
<sequence length="1369" mass="152544">MRLSSALRLQRDLRSSQCIAVPLPNIDIPGTIDGMPHIAEGSKANGAVDAVPADQHMVLDEIDKRTAGPTDYKISLNVVPWAANAHWRILRSSPSVVRLAGPVPTIWDVRPVHIQETTQGVIHGMTLILALIRALILRGSGPFAGQSSENGVARAGCKLMNDDFLSPDTERRFVHAPERRPPSTYCSTKLTEHFAKLSVVSRLQSKCGALSEDIWVALNIEVLRGRVVLSSRGRGGRVEEFNGYMFRPNCMQILESAVSLKLILHDTCSRTWFMHKLLQALVHGPVYQPLYGTLGVFFGFLINSFQVVAPGSALRFETATLLAMYESRCGTCHGKQNVSNYQTWYEIWPYEEANAMTGATLARILAAMADLAQAFTKSGEREEGFVGVTEWGFNLSLSSNSKGSFNVFIILPRPLGNHSTAVSTNPKSLSWLASTSRRGDQSDEIMTLIRGLRLCAMVSSLASHQGEPCSIPSGVAPGFSRLRTVALVSGFSRGSPVFLTFAFLRCFILTSLHYHRLSRPRVQIALDLPQPSPEHATLFLRLLTPLYPIVNFSPLNQYGDDWLDTATSLPTSQHPHLPPLARAMCPEVNNPDHPTHLFNIEFVFVVYKAPGHVSWCRSNIARTCFTGKHPLQPHCPITVPSNAALRQTRPPQGIYYNSRHPLQLQASTITGIHYKHQIQHQASTMSTTVPDIHYNDKHPLQLHYIISIYKGFHVCISSQQVQCIKNLQPYRCIREVLQIGYRRVFFNPYDGILQVHVCNDIEHWCYTFDNSLGIHFGEGIAFNNCAERYLRTDSDLQKTLEDLMIASLSEEIEEEQGNRVIMYQLTRSGLINKMGEYIVAEQGCLRSACSPPTNAIRVQSSAGSLQIFAFGNSAGRCHWSAGLLGDLALTPPFHSGAAPYSSQLPSSVLKTSIKLGLSGVPYLHHSIAQWIMETMDHGVNGSWGQWVVGSMGRGVNGSWGQWVVGSMDQSCEGVSPTTGVRGPPGKVKVEGHTGQGKNTCRCKPLRLSLFACIAAGERAGRKEVCKSAIFAPGRKCGILPQHPSLTGRRPAGRETDVLKRQDPMHEYEFTLNPYGRARFGTWYPQRYNTGREHVNDTPTRPRHWLRAKIEFLLAPRETEPCTINKLHSHWLQRKANFVPFQSGDLPLVMRRNERSTQPPPAYPLHWSPEYRHGCVFVRRRVTVFGVIRWSRGTSRVPSPRRLAIFVVVLLSCFRGFNKTLETLQHVADVCSHDLTTVWRQVNDCCLARVSQPHPNSTYPTDRAARFCSTPYCISRLQTLAKKTISPNTSAAIQVKQVGRQHTIVNFCNATFKQSSEARRQEISCHFNPDKQTYNCDECGKDLTRSDSRRAHMAKCSGPVPLPPNLPDSA</sequence>
<dbReference type="Proteomes" id="UP001159363">
    <property type="component" value="Chromosome 2"/>
</dbReference>
<evidence type="ECO:0000313" key="5">
    <source>
        <dbReference type="Proteomes" id="UP001159363"/>
    </source>
</evidence>
<feature type="domain" description="C2H2-type" evidence="3">
    <location>
        <begin position="1333"/>
        <end position="1360"/>
    </location>
</feature>
<accession>A0ABQ9I6X9</accession>
<keyword evidence="1" id="KW-0862">Zinc</keyword>
<dbReference type="InterPro" id="IPR013087">
    <property type="entry name" value="Znf_C2H2_type"/>
</dbReference>
<keyword evidence="1" id="KW-0479">Metal-binding</keyword>
<protein>
    <recommendedName>
        <fullName evidence="3">C2H2-type domain-containing protein</fullName>
    </recommendedName>
</protein>
<feature type="region of interest" description="Disordered" evidence="2">
    <location>
        <begin position="973"/>
        <end position="995"/>
    </location>
</feature>
<name>A0ABQ9I6X9_9NEOP</name>
<reference evidence="4 5" key="1">
    <citation type="submission" date="2023-02" db="EMBL/GenBank/DDBJ databases">
        <title>LHISI_Scaffold_Assembly.</title>
        <authorList>
            <person name="Stuart O.P."/>
            <person name="Cleave R."/>
            <person name="Magrath M.J.L."/>
            <person name="Mikheyev A.S."/>
        </authorList>
    </citation>
    <scope>NUCLEOTIDE SEQUENCE [LARGE SCALE GENOMIC DNA]</scope>
    <source>
        <strain evidence="4">Daus_M_001</strain>
        <tissue evidence="4">Leg muscle</tissue>
    </source>
</reference>
<organism evidence="4 5">
    <name type="scientific">Dryococelus australis</name>
    <dbReference type="NCBI Taxonomy" id="614101"/>
    <lineage>
        <taxon>Eukaryota</taxon>
        <taxon>Metazoa</taxon>
        <taxon>Ecdysozoa</taxon>
        <taxon>Arthropoda</taxon>
        <taxon>Hexapoda</taxon>
        <taxon>Insecta</taxon>
        <taxon>Pterygota</taxon>
        <taxon>Neoptera</taxon>
        <taxon>Polyneoptera</taxon>
        <taxon>Phasmatodea</taxon>
        <taxon>Verophasmatodea</taxon>
        <taxon>Anareolatae</taxon>
        <taxon>Phasmatidae</taxon>
        <taxon>Eurycanthinae</taxon>
        <taxon>Dryococelus</taxon>
    </lineage>
</organism>
<keyword evidence="5" id="KW-1185">Reference proteome</keyword>
<proteinExistence type="predicted"/>
<gene>
    <name evidence="4" type="ORF">PR048_004612</name>
</gene>